<comment type="caution">
    <text evidence="2">The sequence shown here is derived from an EMBL/GenBank/DDBJ whole genome shotgun (WGS) entry which is preliminary data.</text>
</comment>
<evidence type="ECO:0000259" key="1">
    <source>
        <dbReference type="Pfam" id="PF01882"/>
    </source>
</evidence>
<dbReference type="PANTHER" id="PTHR33608">
    <property type="entry name" value="BLL2464 PROTEIN"/>
    <property type="match status" value="1"/>
</dbReference>
<dbReference type="Pfam" id="PF01882">
    <property type="entry name" value="DUF58"/>
    <property type="match status" value="1"/>
</dbReference>
<dbReference type="Proteomes" id="UP001595945">
    <property type="component" value="Unassembled WGS sequence"/>
</dbReference>
<evidence type="ECO:0000313" key="2">
    <source>
        <dbReference type="EMBL" id="MFC4825301.1"/>
    </source>
</evidence>
<sequence>MITAEFLDELDRFDAANDRNARSQQQGERTTDAVGEGLTFADYRRYAPGDEPRFIDWNLFARTDELYVKQFEAERNFTVHVLVDASASMDFGEGDAHKFEYAAKLGLGFAYLTARDHNEFRFATFDDAAERLDRGRSNRGEVLGLVEQCNAVDPDGEAAFEDALADYAATIDSKALVVVCSDFLGDVEAIDAGLEALASNQVVLAHVVAPEERDLPTGRDAVFEALESDESLRAYVSNRLERTYREEFDAHADSVEGVARDLRIRYERLDTGRSFFESFGELWFE</sequence>
<gene>
    <name evidence="2" type="ORF">ACFO9K_13640</name>
</gene>
<feature type="domain" description="DUF58" evidence="1">
    <location>
        <begin position="42"/>
        <end position="251"/>
    </location>
</feature>
<dbReference type="SUPFAM" id="SSF53300">
    <property type="entry name" value="vWA-like"/>
    <property type="match status" value="1"/>
</dbReference>
<evidence type="ECO:0000313" key="3">
    <source>
        <dbReference type="Proteomes" id="UP001595945"/>
    </source>
</evidence>
<reference evidence="2 3" key="1">
    <citation type="journal article" date="2019" name="Int. J. Syst. Evol. Microbiol.">
        <title>The Global Catalogue of Microorganisms (GCM) 10K type strain sequencing project: providing services to taxonomists for standard genome sequencing and annotation.</title>
        <authorList>
            <consortium name="The Broad Institute Genomics Platform"/>
            <consortium name="The Broad Institute Genome Sequencing Center for Infectious Disease"/>
            <person name="Wu L."/>
            <person name="Ma J."/>
        </authorList>
    </citation>
    <scope>NUCLEOTIDE SEQUENCE [LARGE SCALE GENOMIC DNA]</scope>
    <source>
        <strain evidence="2 3">XZYJ18</strain>
    </source>
</reference>
<dbReference type="EMBL" id="JBHSHT010000002">
    <property type="protein sequence ID" value="MFC4825301.1"/>
    <property type="molecule type" value="Genomic_DNA"/>
</dbReference>
<dbReference type="PANTHER" id="PTHR33608:SF6">
    <property type="entry name" value="BLL2464 PROTEIN"/>
    <property type="match status" value="1"/>
</dbReference>
<accession>A0ABD5Q428</accession>
<protein>
    <submittedName>
        <fullName evidence="2">DUF58 domain-containing protein</fullName>
    </submittedName>
</protein>
<dbReference type="InterPro" id="IPR002881">
    <property type="entry name" value="DUF58"/>
</dbReference>
<dbReference type="RefSeq" id="WP_254269008.1">
    <property type="nucleotide sequence ID" value="NZ_CP100400.1"/>
</dbReference>
<dbReference type="AlphaFoldDB" id="A0ABD5Q428"/>
<proteinExistence type="predicted"/>
<organism evidence="2 3">
    <name type="scientific">Halorussus aquaticus</name>
    <dbReference type="NCBI Taxonomy" id="2953748"/>
    <lineage>
        <taxon>Archaea</taxon>
        <taxon>Methanobacteriati</taxon>
        <taxon>Methanobacteriota</taxon>
        <taxon>Stenosarchaea group</taxon>
        <taxon>Halobacteria</taxon>
        <taxon>Halobacteriales</taxon>
        <taxon>Haladaptataceae</taxon>
        <taxon>Halorussus</taxon>
    </lineage>
</organism>
<dbReference type="InterPro" id="IPR036465">
    <property type="entry name" value="vWFA_dom_sf"/>
</dbReference>
<name>A0ABD5Q428_9EURY</name>
<keyword evidence="3" id="KW-1185">Reference proteome</keyword>
<dbReference type="GeneID" id="73043987"/>